<dbReference type="Proteomes" id="UP000030653">
    <property type="component" value="Unassembled WGS sequence"/>
</dbReference>
<dbReference type="RefSeq" id="XP_040633124.1">
    <property type="nucleotide sequence ID" value="XM_040777480.1"/>
</dbReference>
<feature type="compositionally biased region" description="Low complexity" evidence="1">
    <location>
        <begin position="18"/>
        <end position="39"/>
    </location>
</feature>
<keyword evidence="3" id="KW-1185">Reference proteome</keyword>
<sequence>MPSFPFFNSSKRKEKRAFSNASQTSSAASSSAFSSRSNTPDLIPPTFPQFARRGSEPATPQSHGLRSRPPPIVHYTPVGPSIGTGPSGAVLQSPRLTRRGSDNVTTSPRKRLLLPVSPARVLSPPLPPHPAVASSLTPPQYAAGYAGSFNQPRSLTPTPEQLRSRSFGMQAEMTPRSVLSASGPARTPTRPPRLDLDEYDDDFLAPPPRRLFVGAPTKVPELDEVWSVFLEDAEEDADSLNELPPQPRRRARSPVPPVINVIQATEPADPAPVPQRPNGLMRAFSEPPTRALPSTPLQESFSLQASPEIISKPITPPATPAHPRYRVPSLSPLEALDVSLSMARGFPSAGSKSSLASGLSSAPSTLSVMSLQDALNYSISLSAFPKPPALDAVQEEAVHKVEVEGELVELPYLSHLPTPPISPPALVSIGRTGTLRARASTPTFNQGRIAIPSFGTIMDASKTLEEPAPIDDRESSSDESFALSQFSPSSANSSAHHRRTVDRNDSFSSISSASDVVQDFSDDEDDCQSTDPYDEHTLHIMPRGSPRPSFEFDEVQPQRRDSFEFDDPQPMKKAPTRPVTPMMVSKERMQMDLPTLPFVTNMDIGSLTPKVSANRSPSLFHVGWSPAPGTVEYGYAV</sequence>
<name>M5GCI6_DACPD</name>
<evidence type="ECO:0000256" key="1">
    <source>
        <dbReference type="SAM" id="MobiDB-lite"/>
    </source>
</evidence>
<evidence type="ECO:0000313" key="3">
    <source>
        <dbReference type="Proteomes" id="UP000030653"/>
    </source>
</evidence>
<accession>M5GCI6</accession>
<feature type="compositionally biased region" description="Basic and acidic residues" evidence="1">
    <location>
        <begin position="467"/>
        <end position="476"/>
    </location>
</feature>
<feature type="region of interest" description="Disordered" evidence="1">
    <location>
        <begin position="1"/>
        <end position="199"/>
    </location>
</feature>
<organism evidence="2 3">
    <name type="scientific">Dacryopinax primogenitus (strain DJM 731)</name>
    <name type="common">Brown rot fungus</name>
    <dbReference type="NCBI Taxonomy" id="1858805"/>
    <lineage>
        <taxon>Eukaryota</taxon>
        <taxon>Fungi</taxon>
        <taxon>Dikarya</taxon>
        <taxon>Basidiomycota</taxon>
        <taxon>Agaricomycotina</taxon>
        <taxon>Dacrymycetes</taxon>
        <taxon>Dacrymycetales</taxon>
        <taxon>Dacrymycetaceae</taxon>
        <taxon>Dacryopinax</taxon>
    </lineage>
</organism>
<protein>
    <submittedName>
        <fullName evidence="2">Uncharacterized protein</fullName>
    </submittedName>
</protein>
<feature type="compositionally biased region" description="Polar residues" evidence="1">
    <location>
        <begin position="148"/>
        <end position="161"/>
    </location>
</feature>
<feature type="region of interest" description="Disordered" evidence="1">
    <location>
        <begin position="467"/>
        <end position="577"/>
    </location>
</feature>
<feature type="compositionally biased region" description="Low complexity" evidence="1">
    <location>
        <begin position="506"/>
        <end position="519"/>
    </location>
</feature>
<feature type="region of interest" description="Disordered" evidence="1">
    <location>
        <begin position="267"/>
        <end position="298"/>
    </location>
</feature>
<dbReference type="AlphaFoldDB" id="M5GCI6"/>
<dbReference type="HOGENOM" id="CLU_429612_0_0_1"/>
<gene>
    <name evidence="2" type="ORF">DACRYDRAFT_97767</name>
</gene>
<dbReference type="EMBL" id="JH795855">
    <property type="protein sequence ID" value="EJU06230.1"/>
    <property type="molecule type" value="Genomic_DNA"/>
</dbReference>
<evidence type="ECO:0000313" key="2">
    <source>
        <dbReference type="EMBL" id="EJU06230.1"/>
    </source>
</evidence>
<dbReference type="OrthoDB" id="10474239at2759"/>
<proteinExistence type="predicted"/>
<dbReference type="GeneID" id="63692542"/>
<reference evidence="2 3" key="1">
    <citation type="journal article" date="2012" name="Science">
        <title>The Paleozoic origin of enzymatic lignin decomposition reconstructed from 31 fungal genomes.</title>
        <authorList>
            <person name="Floudas D."/>
            <person name="Binder M."/>
            <person name="Riley R."/>
            <person name="Barry K."/>
            <person name="Blanchette R.A."/>
            <person name="Henrissat B."/>
            <person name="Martinez A.T."/>
            <person name="Otillar R."/>
            <person name="Spatafora J.W."/>
            <person name="Yadav J.S."/>
            <person name="Aerts A."/>
            <person name="Benoit I."/>
            <person name="Boyd A."/>
            <person name="Carlson A."/>
            <person name="Copeland A."/>
            <person name="Coutinho P.M."/>
            <person name="de Vries R.P."/>
            <person name="Ferreira P."/>
            <person name="Findley K."/>
            <person name="Foster B."/>
            <person name="Gaskell J."/>
            <person name="Glotzer D."/>
            <person name="Gorecki P."/>
            <person name="Heitman J."/>
            <person name="Hesse C."/>
            <person name="Hori C."/>
            <person name="Igarashi K."/>
            <person name="Jurgens J.A."/>
            <person name="Kallen N."/>
            <person name="Kersten P."/>
            <person name="Kohler A."/>
            <person name="Kuees U."/>
            <person name="Kumar T.K.A."/>
            <person name="Kuo A."/>
            <person name="LaButti K."/>
            <person name="Larrondo L.F."/>
            <person name="Lindquist E."/>
            <person name="Ling A."/>
            <person name="Lombard V."/>
            <person name="Lucas S."/>
            <person name="Lundell T."/>
            <person name="Martin R."/>
            <person name="McLaughlin D.J."/>
            <person name="Morgenstern I."/>
            <person name="Morin E."/>
            <person name="Murat C."/>
            <person name="Nagy L.G."/>
            <person name="Nolan M."/>
            <person name="Ohm R.A."/>
            <person name="Patyshakuliyeva A."/>
            <person name="Rokas A."/>
            <person name="Ruiz-Duenas F.J."/>
            <person name="Sabat G."/>
            <person name="Salamov A."/>
            <person name="Samejima M."/>
            <person name="Schmutz J."/>
            <person name="Slot J.C."/>
            <person name="St John F."/>
            <person name="Stenlid J."/>
            <person name="Sun H."/>
            <person name="Sun S."/>
            <person name="Syed K."/>
            <person name="Tsang A."/>
            <person name="Wiebenga A."/>
            <person name="Young D."/>
            <person name="Pisabarro A."/>
            <person name="Eastwood D.C."/>
            <person name="Martin F."/>
            <person name="Cullen D."/>
            <person name="Grigoriev I.V."/>
            <person name="Hibbett D.S."/>
        </authorList>
    </citation>
    <scope>NUCLEOTIDE SEQUENCE [LARGE SCALE GENOMIC DNA]</scope>
    <source>
        <strain evidence="2 3">DJM-731 SS1</strain>
    </source>
</reference>
<feature type="compositionally biased region" description="Low complexity" evidence="1">
    <location>
        <begin position="482"/>
        <end position="494"/>
    </location>
</feature>